<comment type="caution">
    <text evidence="2">The sequence shown here is derived from an EMBL/GenBank/DDBJ whole genome shotgun (WGS) entry which is preliminary data.</text>
</comment>
<evidence type="ECO:0000313" key="3">
    <source>
        <dbReference type="Proteomes" id="UP001201549"/>
    </source>
</evidence>
<feature type="domain" description="Immunoglobulin C1-set" evidence="1">
    <location>
        <begin position="5"/>
        <end position="39"/>
    </location>
</feature>
<dbReference type="InterPro" id="IPR036179">
    <property type="entry name" value="Ig-like_dom_sf"/>
</dbReference>
<dbReference type="InterPro" id="IPR013783">
    <property type="entry name" value="Ig-like_fold"/>
</dbReference>
<protein>
    <recommendedName>
        <fullName evidence="1">Immunoglobulin C1-set domain-containing protein</fullName>
    </recommendedName>
</protein>
<evidence type="ECO:0000313" key="2">
    <source>
        <dbReference type="EMBL" id="MCS4558749.1"/>
    </source>
</evidence>
<proteinExistence type="predicted"/>
<dbReference type="InterPro" id="IPR003597">
    <property type="entry name" value="Ig_C1-set"/>
</dbReference>
<feature type="non-terminal residue" evidence="2">
    <location>
        <position position="84"/>
    </location>
</feature>
<dbReference type="Proteomes" id="UP001201549">
    <property type="component" value="Unassembled WGS sequence"/>
</dbReference>
<organism evidence="2 3">
    <name type="scientific">Shewanella electrica</name>
    <dbReference type="NCBI Taxonomy" id="515560"/>
    <lineage>
        <taxon>Bacteria</taxon>
        <taxon>Pseudomonadati</taxon>
        <taxon>Pseudomonadota</taxon>
        <taxon>Gammaproteobacteria</taxon>
        <taxon>Alteromonadales</taxon>
        <taxon>Shewanellaceae</taxon>
        <taxon>Shewanella</taxon>
    </lineage>
</organism>
<keyword evidence="3" id="KW-1185">Reference proteome</keyword>
<sequence>MVLQEHFNGTYSASSAVPVSTQDWLSGERFTCTVQHEELPLPLSKSVYRNTGPTTPPLIYPFAPPPEERSLSRVTLSCLVRGFR</sequence>
<dbReference type="InterPro" id="IPR003006">
    <property type="entry name" value="Ig/MHC_CS"/>
</dbReference>
<reference evidence="2 3" key="1">
    <citation type="submission" date="2022-02" db="EMBL/GenBank/DDBJ databases">
        <authorList>
            <person name="Zhuang L."/>
        </authorList>
    </citation>
    <scope>NUCLEOTIDE SEQUENCE [LARGE SCALE GENOMIC DNA]</scope>
    <source>
        <strain evidence="2 3">C32</strain>
    </source>
</reference>
<dbReference type="EMBL" id="JAKOGG010000149">
    <property type="protein sequence ID" value="MCS4558749.1"/>
    <property type="molecule type" value="Genomic_DNA"/>
</dbReference>
<dbReference type="PROSITE" id="PS00290">
    <property type="entry name" value="IG_MHC"/>
    <property type="match status" value="1"/>
</dbReference>
<dbReference type="Pfam" id="PF07654">
    <property type="entry name" value="C1-set"/>
    <property type="match status" value="1"/>
</dbReference>
<accession>A0ABT2FQY1</accession>
<evidence type="ECO:0000259" key="1">
    <source>
        <dbReference type="Pfam" id="PF07654"/>
    </source>
</evidence>
<gene>
    <name evidence="2" type="ORF">L9G74_20215</name>
</gene>
<dbReference type="SUPFAM" id="SSF48726">
    <property type="entry name" value="Immunoglobulin"/>
    <property type="match status" value="1"/>
</dbReference>
<reference evidence="3" key="2">
    <citation type="submission" date="2023-07" db="EMBL/GenBank/DDBJ databases">
        <title>Shewanella mangrovi sp. nov., an acetaldehyde- degrading bacterium isolated from mangrove sediment.</title>
        <authorList>
            <person name="Liu Y."/>
        </authorList>
    </citation>
    <scope>NUCLEOTIDE SEQUENCE [LARGE SCALE GENOMIC DNA]</scope>
    <source>
        <strain evidence="3">C32</strain>
    </source>
</reference>
<dbReference type="Gene3D" id="2.60.40.10">
    <property type="entry name" value="Immunoglobulins"/>
    <property type="match status" value="2"/>
</dbReference>
<name>A0ABT2FQY1_9GAMM</name>
<dbReference type="RefSeq" id="WP_238898561.1">
    <property type="nucleotide sequence ID" value="NZ_JAKOGG010000149.1"/>
</dbReference>